<dbReference type="RefSeq" id="WP_210354448.1">
    <property type="nucleotide sequence ID" value="NZ_JAEQMU010000002.1"/>
</dbReference>
<evidence type="ECO:0000256" key="5">
    <source>
        <dbReference type="ARBA" id="ARBA00023163"/>
    </source>
</evidence>
<organism evidence="9 10">
    <name type="scientific">Sphingobacterium tabacisoli</name>
    <dbReference type="NCBI Taxonomy" id="2044855"/>
    <lineage>
        <taxon>Bacteria</taxon>
        <taxon>Pseudomonadati</taxon>
        <taxon>Bacteroidota</taxon>
        <taxon>Sphingobacteriia</taxon>
        <taxon>Sphingobacteriales</taxon>
        <taxon>Sphingobacteriaceae</taxon>
        <taxon>Sphingobacterium</taxon>
    </lineage>
</organism>
<comment type="caution">
    <text evidence="9">The sequence shown here is derived from an EMBL/GenBank/DDBJ whole genome shotgun (WGS) entry which is preliminary data.</text>
</comment>
<accession>A0ABW5L7P0</accession>
<evidence type="ECO:0000256" key="6">
    <source>
        <dbReference type="RuleBase" id="RU000716"/>
    </source>
</evidence>
<dbReference type="PANTHER" id="PTHR43133:SF46">
    <property type="entry name" value="RNA POLYMERASE SIGMA-70 FACTOR ECF SUBFAMILY"/>
    <property type="match status" value="1"/>
</dbReference>
<name>A0ABW5L7P0_9SPHI</name>
<dbReference type="Gene3D" id="1.10.1740.10">
    <property type="match status" value="1"/>
</dbReference>
<dbReference type="Pfam" id="PF04542">
    <property type="entry name" value="Sigma70_r2"/>
    <property type="match status" value="1"/>
</dbReference>
<sequence length="199" mass="23375">MNSAGQVDKNILIELKKGDYLSFKKIYHAYAQRLYSFVFKLVKDVDLADDVLQLTFVRIWNNREHIDEEKLFDAYIFQIASNLCIDTLRQIAQQERKKQHLYQQMNELALSVEEQFLIKEKATLIDQLLDSLPPQRRLIFMRCKLEGYSYQEVADELGISTSTVSNQLVMGVKTLREEFSKHKDIIILTVLIPNIYSFF</sequence>
<reference evidence="10" key="1">
    <citation type="journal article" date="2019" name="Int. J. Syst. Evol. Microbiol.">
        <title>The Global Catalogue of Microorganisms (GCM) 10K type strain sequencing project: providing services to taxonomists for standard genome sequencing and annotation.</title>
        <authorList>
            <consortium name="The Broad Institute Genomics Platform"/>
            <consortium name="The Broad Institute Genome Sequencing Center for Infectious Disease"/>
            <person name="Wu L."/>
            <person name="Ma J."/>
        </authorList>
    </citation>
    <scope>NUCLEOTIDE SEQUENCE [LARGE SCALE GENOMIC DNA]</scope>
    <source>
        <strain evidence="10">KCTC 52298</strain>
    </source>
</reference>
<dbReference type="PANTHER" id="PTHR43133">
    <property type="entry name" value="RNA POLYMERASE ECF-TYPE SIGMA FACTO"/>
    <property type="match status" value="1"/>
</dbReference>
<dbReference type="CDD" id="cd06171">
    <property type="entry name" value="Sigma70_r4"/>
    <property type="match status" value="1"/>
</dbReference>
<dbReference type="InterPro" id="IPR014284">
    <property type="entry name" value="RNA_pol_sigma-70_dom"/>
</dbReference>
<dbReference type="NCBIfam" id="TIGR02985">
    <property type="entry name" value="Sig70_bacteroi1"/>
    <property type="match status" value="1"/>
</dbReference>
<keyword evidence="4 6" id="KW-0238">DNA-binding</keyword>
<feature type="domain" description="RNA polymerase sigma factor 70 region 4 type 2" evidence="8">
    <location>
        <begin position="124"/>
        <end position="175"/>
    </location>
</feature>
<proteinExistence type="inferred from homology"/>
<dbReference type="Pfam" id="PF08281">
    <property type="entry name" value="Sigma70_r4_2"/>
    <property type="match status" value="1"/>
</dbReference>
<dbReference type="InterPro" id="IPR036388">
    <property type="entry name" value="WH-like_DNA-bd_sf"/>
</dbReference>
<gene>
    <name evidence="9" type="ORF">ACFSQW_22475</name>
</gene>
<keyword evidence="5 6" id="KW-0804">Transcription</keyword>
<keyword evidence="10" id="KW-1185">Reference proteome</keyword>
<dbReference type="PROSITE" id="PS01063">
    <property type="entry name" value="SIGMA70_ECF"/>
    <property type="match status" value="1"/>
</dbReference>
<dbReference type="InterPro" id="IPR013324">
    <property type="entry name" value="RNA_pol_sigma_r3/r4-like"/>
</dbReference>
<dbReference type="Proteomes" id="UP001597440">
    <property type="component" value="Unassembled WGS sequence"/>
</dbReference>
<dbReference type="InterPro" id="IPR007627">
    <property type="entry name" value="RNA_pol_sigma70_r2"/>
</dbReference>
<dbReference type="InterPro" id="IPR014327">
    <property type="entry name" value="RNA_pol_sigma70_bacteroid"/>
</dbReference>
<dbReference type="SUPFAM" id="SSF88946">
    <property type="entry name" value="Sigma2 domain of RNA polymerase sigma factors"/>
    <property type="match status" value="1"/>
</dbReference>
<keyword evidence="2 6" id="KW-0805">Transcription regulation</keyword>
<dbReference type="InterPro" id="IPR013249">
    <property type="entry name" value="RNA_pol_sigma70_r4_t2"/>
</dbReference>
<dbReference type="NCBIfam" id="TIGR02937">
    <property type="entry name" value="sigma70-ECF"/>
    <property type="match status" value="1"/>
</dbReference>
<dbReference type="Gene3D" id="1.10.10.10">
    <property type="entry name" value="Winged helix-like DNA-binding domain superfamily/Winged helix DNA-binding domain"/>
    <property type="match status" value="1"/>
</dbReference>
<evidence type="ECO:0000256" key="4">
    <source>
        <dbReference type="ARBA" id="ARBA00023125"/>
    </source>
</evidence>
<dbReference type="EMBL" id="JBHULD010000025">
    <property type="protein sequence ID" value="MFD2557174.1"/>
    <property type="molecule type" value="Genomic_DNA"/>
</dbReference>
<evidence type="ECO:0000313" key="9">
    <source>
        <dbReference type="EMBL" id="MFD2557174.1"/>
    </source>
</evidence>
<evidence type="ECO:0000259" key="8">
    <source>
        <dbReference type="Pfam" id="PF08281"/>
    </source>
</evidence>
<feature type="domain" description="RNA polymerase sigma-70 region 2" evidence="7">
    <location>
        <begin position="26"/>
        <end position="90"/>
    </location>
</feature>
<protein>
    <recommendedName>
        <fullName evidence="6">RNA polymerase sigma factor</fullName>
    </recommendedName>
</protein>
<evidence type="ECO:0000256" key="2">
    <source>
        <dbReference type="ARBA" id="ARBA00023015"/>
    </source>
</evidence>
<evidence type="ECO:0000256" key="1">
    <source>
        <dbReference type="ARBA" id="ARBA00010641"/>
    </source>
</evidence>
<dbReference type="SUPFAM" id="SSF88659">
    <property type="entry name" value="Sigma3 and sigma4 domains of RNA polymerase sigma factors"/>
    <property type="match status" value="1"/>
</dbReference>
<comment type="similarity">
    <text evidence="1 6">Belongs to the sigma-70 factor family. ECF subfamily.</text>
</comment>
<keyword evidence="3 6" id="KW-0731">Sigma factor</keyword>
<dbReference type="InterPro" id="IPR039425">
    <property type="entry name" value="RNA_pol_sigma-70-like"/>
</dbReference>
<evidence type="ECO:0000256" key="3">
    <source>
        <dbReference type="ARBA" id="ARBA00023082"/>
    </source>
</evidence>
<evidence type="ECO:0000313" key="10">
    <source>
        <dbReference type="Proteomes" id="UP001597440"/>
    </source>
</evidence>
<dbReference type="InterPro" id="IPR013325">
    <property type="entry name" value="RNA_pol_sigma_r2"/>
</dbReference>
<dbReference type="InterPro" id="IPR000838">
    <property type="entry name" value="RNA_pol_sigma70_ECF_CS"/>
</dbReference>
<evidence type="ECO:0000259" key="7">
    <source>
        <dbReference type="Pfam" id="PF04542"/>
    </source>
</evidence>